<name>A0ABN9QQ14_9DINO</name>
<feature type="compositionally biased region" description="Polar residues" evidence="1">
    <location>
        <begin position="77"/>
        <end position="86"/>
    </location>
</feature>
<accession>A0ABN9QQ14</accession>
<feature type="non-terminal residue" evidence="2">
    <location>
        <position position="1"/>
    </location>
</feature>
<feature type="region of interest" description="Disordered" evidence="1">
    <location>
        <begin position="314"/>
        <end position="338"/>
    </location>
</feature>
<organism evidence="2 3">
    <name type="scientific">Prorocentrum cordatum</name>
    <dbReference type="NCBI Taxonomy" id="2364126"/>
    <lineage>
        <taxon>Eukaryota</taxon>
        <taxon>Sar</taxon>
        <taxon>Alveolata</taxon>
        <taxon>Dinophyceae</taxon>
        <taxon>Prorocentrales</taxon>
        <taxon>Prorocentraceae</taxon>
        <taxon>Prorocentrum</taxon>
    </lineage>
</organism>
<sequence>TKEQKSHRLRLKAKEFEQQARFERVTAILKAKPDECWRVEQDLVNNGLLSDPTSPLPSPRAAAPSPSAATLAIKNAPANSPEQSQACDVHEPAPVGASKGPDPDAEPDDDVPFNRNRSRFDDVNVTTLMRALTACDASAFSKPNLRLLLKKGERMQNKGTVQQLITYLCDVEMSDTIPMQCRTKGGVITYIQEQYVLKGHRGKGLVLPVDFDTAGHFSIAIIGTTCTVKSIVDKSEAILKIPRQAKLYIDNNHSYRTATVRQDGGDFCEQLNIMFRKSAAVFDEEGQGGGVQIQTPAGGTAVGSPKRRRLGIKAPESGAQCDAKANGAGAKPTRVGRRLGVPMPVSKVGAALKGSFPSRRGSSNGPSKVVSGDAVPIAPQFAEFKPPPPAEVK</sequence>
<evidence type="ECO:0000313" key="3">
    <source>
        <dbReference type="Proteomes" id="UP001189429"/>
    </source>
</evidence>
<comment type="caution">
    <text evidence="2">The sequence shown here is derived from an EMBL/GenBank/DDBJ whole genome shotgun (WGS) entry which is preliminary data.</text>
</comment>
<feature type="region of interest" description="Disordered" evidence="1">
    <location>
        <begin position="351"/>
        <end position="393"/>
    </location>
</feature>
<feature type="region of interest" description="Disordered" evidence="1">
    <location>
        <begin position="46"/>
        <end position="117"/>
    </location>
</feature>
<dbReference type="EMBL" id="CAUYUJ010004129">
    <property type="protein sequence ID" value="CAK0808282.1"/>
    <property type="molecule type" value="Genomic_DNA"/>
</dbReference>
<feature type="compositionally biased region" description="Low complexity" evidence="1">
    <location>
        <begin position="48"/>
        <end position="72"/>
    </location>
</feature>
<evidence type="ECO:0000256" key="1">
    <source>
        <dbReference type="SAM" id="MobiDB-lite"/>
    </source>
</evidence>
<proteinExistence type="predicted"/>
<evidence type="ECO:0000313" key="2">
    <source>
        <dbReference type="EMBL" id="CAK0808282.1"/>
    </source>
</evidence>
<feature type="region of interest" description="Disordered" evidence="1">
    <location>
        <begin position="287"/>
        <end position="306"/>
    </location>
</feature>
<gene>
    <name evidence="2" type="ORF">PCOR1329_LOCUS13921</name>
</gene>
<protein>
    <submittedName>
        <fullName evidence="2">Uncharacterized protein</fullName>
    </submittedName>
</protein>
<keyword evidence="3" id="KW-1185">Reference proteome</keyword>
<reference evidence="2" key="1">
    <citation type="submission" date="2023-10" db="EMBL/GenBank/DDBJ databases">
        <authorList>
            <person name="Chen Y."/>
            <person name="Shah S."/>
            <person name="Dougan E. K."/>
            <person name="Thang M."/>
            <person name="Chan C."/>
        </authorList>
    </citation>
    <scope>NUCLEOTIDE SEQUENCE [LARGE SCALE GENOMIC DNA]</scope>
</reference>
<dbReference type="Proteomes" id="UP001189429">
    <property type="component" value="Unassembled WGS sequence"/>
</dbReference>